<evidence type="ECO:0000313" key="3">
    <source>
        <dbReference type="EnsemblMetazoa" id="XP_019851951.1"/>
    </source>
</evidence>
<protein>
    <recommendedName>
        <fullName evidence="2">IgGFc-binding protein N-terminal domain-containing protein</fullName>
    </recommendedName>
</protein>
<keyword evidence="1" id="KW-0732">Signal</keyword>
<feature type="signal peptide" evidence="1">
    <location>
        <begin position="1"/>
        <end position="16"/>
    </location>
</feature>
<evidence type="ECO:0000259" key="2">
    <source>
        <dbReference type="Pfam" id="PF17517"/>
    </source>
</evidence>
<keyword evidence="4" id="KW-1185">Reference proteome</keyword>
<accession>A0AAN0J5D2</accession>
<sequence length="488" mass="52301">MLKLFLTLFLVQICLGVQEYYVGGLKNNGDSPTTTLLITGSDGATSVTIRNISTTISSFSLDNHQSMELVLPYDISVLNSSYSQRNKGVKIQSSAAISVVVLSQNGNSSDAYQMHEETSHNQLGNYVYYALTPGASRSETVSSALYYSQILLLGRESETSVTIKPTQSINISTDLQSESDLALVESGSSYTGVLHEYQTLLIQSPLDLTLTQIISTKPLTVITGHECASFGSPTCSYIAEQIPPTIDWGTQFILSPLGTNDSQTHVILNSEENQDALITLSCTNGSIEQFTIPPGSLRYTSGPFGVFCTLDSSSALLVGLITNGSHPLMSLVPPILAFQTTELRFTSFSCTTKTYITLLLHNFNASNSNANIDPLVGITRNAIKVSSNNSAVSLTIDTELSNYTGLVVINSSGALVYNTNDDGNSCLFSYTPNWSRSISASILTFAKSSYTVSEGDESVLIGINRTLDLNTETQAVISVSGGTEGESL</sequence>
<dbReference type="RefSeq" id="XP_019851951.1">
    <property type="nucleotide sequence ID" value="XM_019996392.1"/>
</dbReference>
<dbReference type="AlphaFoldDB" id="A0AAN0J5D2"/>
<name>A0AAN0J5D2_AMPQE</name>
<reference evidence="3" key="2">
    <citation type="submission" date="2024-06" db="UniProtKB">
        <authorList>
            <consortium name="EnsemblMetazoa"/>
        </authorList>
    </citation>
    <scope>IDENTIFICATION</scope>
</reference>
<organism evidence="3 4">
    <name type="scientific">Amphimedon queenslandica</name>
    <name type="common">Sponge</name>
    <dbReference type="NCBI Taxonomy" id="400682"/>
    <lineage>
        <taxon>Eukaryota</taxon>
        <taxon>Metazoa</taxon>
        <taxon>Porifera</taxon>
        <taxon>Demospongiae</taxon>
        <taxon>Heteroscleromorpha</taxon>
        <taxon>Haplosclerida</taxon>
        <taxon>Niphatidae</taxon>
        <taxon>Amphimedon</taxon>
    </lineage>
</organism>
<dbReference type="InterPro" id="IPR035234">
    <property type="entry name" value="IgGFc-bd_N"/>
</dbReference>
<dbReference type="GeneID" id="109581913"/>
<proteinExistence type="predicted"/>
<dbReference type="EnsemblMetazoa" id="XM_019996392.1">
    <property type="protein sequence ID" value="XP_019851951.1"/>
    <property type="gene ID" value="LOC109581913"/>
</dbReference>
<dbReference type="Pfam" id="PF17517">
    <property type="entry name" value="IgGFc_binding"/>
    <property type="match status" value="1"/>
</dbReference>
<dbReference type="PANTHER" id="PTHR46534:SF1">
    <property type="entry name" value="IGGFC-BINDING PROTEIN N-TERMINAL DOMAIN-CONTAINING PROTEIN"/>
    <property type="match status" value="1"/>
</dbReference>
<reference evidence="4" key="1">
    <citation type="journal article" date="2010" name="Nature">
        <title>The Amphimedon queenslandica genome and the evolution of animal complexity.</title>
        <authorList>
            <person name="Srivastava M."/>
            <person name="Simakov O."/>
            <person name="Chapman J."/>
            <person name="Fahey B."/>
            <person name="Gauthier M.E."/>
            <person name="Mitros T."/>
            <person name="Richards G.S."/>
            <person name="Conaco C."/>
            <person name="Dacre M."/>
            <person name="Hellsten U."/>
            <person name="Larroux C."/>
            <person name="Putnam N.H."/>
            <person name="Stanke M."/>
            <person name="Adamska M."/>
            <person name="Darling A."/>
            <person name="Degnan S.M."/>
            <person name="Oakley T.H."/>
            <person name="Plachetzki D.C."/>
            <person name="Zhai Y."/>
            <person name="Adamski M."/>
            <person name="Calcino A."/>
            <person name="Cummins S.F."/>
            <person name="Goodstein D.M."/>
            <person name="Harris C."/>
            <person name="Jackson D.J."/>
            <person name="Leys S.P."/>
            <person name="Shu S."/>
            <person name="Woodcroft B.J."/>
            <person name="Vervoort M."/>
            <person name="Kosik K.S."/>
            <person name="Manning G."/>
            <person name="Degnan B.M."/>
            <person name="Rokhsar D.S."/>
        </authorList>
    </citation>
    <scope>NUCLEOTIDE SEQUENCE [LARGE SCALE GENOMIC DNA]</scope>
</reference>
<feature type="chain" id="PRO_5042855621" description="IgGFc-binding protein N-terminal domain-containing protein" evidence="1">
    <location>
        <begin position="17"/>
        <end position="488"/>
    </location>
</feature>
<evidence type="ECO:0000256" key="1">
    <source>
        <dbReference type="SAM" id="SignalP"/>
    </source>
</evidence>
<dbReference type="PANTHER" id="PTHR46534">
    <property type="entry name" value="IGGFC_BINDING DOMAIN-CONTAINING PROTEIN"/>
    <property type="match status" value="1"/>
</dbReference>
<feature type="domain" description="IgGFc-binding protein N-terminal" evidence="2">
    <location>
        <begin position="128"/>
        <end position="414"/>
    </location>
</feature>
<evidence type="ECO:0000313" key="4">
    <source>
        <dbReference type="Proteomes" id="UP000007879"/>
    </source>
</evidence>
<dbReference type="KEGG" id="aqu:109581913"/>
<dbReference type="Proteomes" id="UP000007879">
    <property type="component" value="Unassembled WGS sequence"/>
</dbReference>